<dbReference type="PROSITE" id="PS50082">
    <property type="entry name" value="WD_REPEATS_2"/>
    <property type="match status" value="1"/>
</dbReference>
<feature type="region of interest" description="Disordered" evidence="4">
    <location>
        <begin position="366"/>
        <end position="403"/>
    </location>
</feature>
<proteinExistence type="predicted"/>
<gene>
    <name evidence="6" type="ORF">CISIN_1g003871mg</name>
</gene>
<evidence type="ECO:0000256" key="3">
    <source>
        <dbReference type="PROSITE-ProRule" id="PRU00221"/>
    </source>
</evidence>
<dbReference type="PROSITE" id="PS50896">
    <property type="entry name" value="LISH"/>
    <property type="match status" value="2"/>
</dbReference>
<sequence length="790" mass="89993">MHGSKMCIDKDTYTHLITLIMKFLEEENFKESLQALEQESKIFFNVHRFGEIVMNGEWEKAEKYLSAFTKLDDSNHSKKMFFELRKHKYCEALCRHERTEADSIFRKDLKVFSVSQNRIDCELAELLALKDLRENEQLSGYTNATSSRAKLIDSLKLLVKENRILQDKLIFPCVNNSALSSLIKLICPSFEKETKEELIYLIHQFLNEEEFKETLHKLEQETRVFFDINYFREYITSGEWDNAEKYLSAFTNMNDNTYSAKMFSQIQRQKYLEAVDRQQKLPSDFAERAHLFDDFKVLVERNPMLQDKLKFPSMDKSRLLSLIKQIMDWWVPYCINVMPNANNETISLKDFPTVSNLRYASSILTDKPNQEGRPLDASSGDDSNDSSCFNDNNQSRESTSLPDADSAVCAKSLEKSVNLKLQLINEPSECRTLLLPDNSFGGRVVRLIYSHSGDFLVALTQTATHKLWKWQSNKQSLEEENVNMESQLYQPSSKLVMTNDIAADPKDSISCFALRGSHLFSASGGKISIFSLETFQTLATFANPPPIATYFILLPQDLFAFGFDDSSILVHCPCTKKTKAKLKGHQNRITCLAYSLSLNVLVSSGADAQLCVWDAVGWKKLCSKFLHSFQTGLVPETTIVNHIQFHPDQIHLLSIHEGQIDVYEAPTLNHTSQLVPDKMDLPITYATYSCDGKCIYVSCKSGHVKVFDTSTLELRCQINLTAYAQPGTISLELYPLVIAAHPLEPNRIALGLTNGRVHVIEPLESEVEWGKLPFTDSREFSTTFGSTALE</sequence>
<dbReference type="PANTHER" id="PTHR44083:SF17">
    <property type="entry name" value="TRANSDUCIN FAMILY PROTEIN _ WD-40 REPEAT FAMILY PROTEIN"/>
    <property type="match status" value="1"/>
</dbReference>
<dbReference type="GO" id="GO:0006355">
    <property type="term" value="P:regulation of DNA-templated transcription"/>
    <property type="evidence" value="ECO:0000318"/>
    <property type="project" value="GO_Central"/>
</dbReference>
<dbReference type="AlphaFoldDB" id="A0A067F6L4"/>
<keyword evidence="1 3" id="KW-0853">WD repeat</keyword>
<dbReference type="SMART" id="SM00320">
    <property type="entry name" value="WD40"/>
    <property type="match status" value="4"/>
</dbReference>
<dbReference type="InterPro" id="IPR006595">
    <property type="entry name" value="CTLH_C"/>
</dbReference>
<dbReference type="InterPro" id="IPR006594">
    <property type="entry name" value="LisH"/>
</dbReference>
<dbReference type="PANTHER" id="PTHR44083">
    <property type="entry name" value="TOPLESS-RELATED PROTEIN 1-RELATED"/>
    <property type="match status" value="1"/>
</dbReference>
<name>A0A067F6L4_CITSI</name>
<dbReference type="InterPro" id="IPR036322">
    <property type="entry name" value="WD40_repeat_dom_sf"/>
</dbReference>
<reference evidence="6 7" key="1">
    <citation type="submission" date="2014-04" db="EMBL/GenBank/DDBJ databases">
        <authorList>
            <consortium name="International Citrus Genome Consortium"/>
            <person name="Gmitter F."/>
            <person name="Chen C."/>
            <person name="Farmerie W."/>
            <person name="Harkins T."/>
            <person name="Desany B."/>
            <person name="Mohiuddin M."/>
            <person name="Kodira C."/>
            <person name="Borodovsky M."/>
            <person name="Lomsadze A."/>
            <person name="Burns P."/>
            <person name="Jenkins J."/>
            <person name="Prochnik S."/>
            <person name="Shu S."/>
            <person name="Chapman J."/>
            <person name="Pitluck S."/>
            <person name="Schmutz J."/>
            <person name="Rokhsar D."/>
        </authorList>
    </citation>
    <scope>NUCLEOTIDE SEQUENCE</scope>
</reference>
<dbReference type="STRING" id="2711.A0A067F6L4"/>
<dbReference type="Gene3D" id="2.130.10.10">
    <property type="entry name" value="YVTN repeat-like/Quinoprotein amine dehydrogenase"/>
    <property type="match status" value="1"/>
</dbReference>
<dbReference type="SMR" id="A0A067F6L4"/>
<evidence type="ECO:0000256" key="2">
    <source>
        <dbReference type="ARBA" id="ARBA00022737"/>
    </source>
</evidence>
<feature type="repeat" description="WD" evidence="3">
    <location>
        <begin position="582"/>
        <end position="614"/>
    </location>
</feature>
<dbReference type="InterPro" id="IPR027728">
    <property type="entry name" value="Topless_fam"/>
</dbReference>
<dbReference type="Pfam" id="PF21889">
    <property type="entry name" value="TPR1-like_2nd"/>
    <property type="match status" value="2"/>
</dbReference>
<accession>A0A067F6L4</accession>
<evidence type="ECO:0000256" key="1">
    <source>
        <dbReference type="ARBA" id="ARBA00022574"/>
    </source>
</evidence>
<protein>
    <recommendedName>
        <fullName evidence="5">CTLH domain-containing protein</fullName>
    </recommendedName>
</protein>
<dbReference type="eggNOG" id="KOG0266">
    <property type="taxonomic scope" value="Eukaryota"/>
</dbReference>
<evidence type="ECO:0000256" key="4">
    <source>
        <dbReference type="SAM" id="MobiDB-lite"/>
    </source>
</evidence>
<dbReference type="Pfam" id="PF00400">
    <property type="entry name" value="WD40"/>
    <property type="match status" value="1"/>
</dbReference>
<feature type="domain" description="CTLH" evidence="5">
    <location>
        <begin position="224"/>
        <end position="282"/>
    </location>
</feature>
<dbReference type="Proteomes" id="UP000027120">
    <property type="component" value="Unassembled WGS sequence"/>
</dbReference>
<keyword evidence="7" id="KW-1185">Reference proteome</keyword>
<dbReference type="PROSITE" id="PS50897">
    <property type="entry name" value="CTLH"/>
    <property type="match status" value="2"/>
</dbReference>
<dbReference type="InterPro" id="IPR015943">
    <property type="entry name" value="WD40/YVTN_repeat-like_dom_sf"/>
</dbReference>
<evidence type="ECO:0000313" key="7">
    <source>
        <dbReference type="Proteomes" id="UP000027120"/>
    </source>
</evidence>
<dbReference type="InterPro" id="IPR001680">
    <property type="entry name" value="WD40_rpt"/>
</dbReference>
<evidence type="ECO:0000259" key="5">
    <source>
        <dbReference type="PROSITE" id="PS50897"/>
    </source>
</evidence>
<dbReference type="PROSITE" id="PS50294">
    <property type="entry name" value="WD_REPEATS_REGION"/>
    <property type="match status" value="1"/>
</dbReference>
<dbReference type="SMART" id="SM00668">
    <property type="entry name" value="CTLH"/>
    <property type="match status" value="2"/>
</dbReference>
<dbReference type="SMART" id="SM00667">
    <property type="entry name" value="LisH"/>
    <property type="match status" value="2"/>
</dbReference>
<dbReference type="SUPFAM" id="SSF50978">
    <property type="entry name" value="WD40 repeat-like"/>
    <property type="match status" value="1"/>
</dbReference>
<organism evidence="6 7">
    <name type="scientific">Citrus sinensis</name>
    <name type="common">Sweet orange</name>
    <name type="synonym">Citrus aurantium var. sinensis</name>
    <dbReference type="NCBI Taxonomy" id="2711"/>
    <lineage>
        <taxon>Eukaryota</taxon>
        <taxon>Viridiplantae</taxon>
        <taxon>Streptophyta</taxon>
        <taxon>Embryophyta</taxon>
        <taxon>Tracheophyta</taxon>
        <taxon>Spermatophyta</taxon>
        <taxon>Magnoliopsida</taxon>
        <taxon>eudicotyledons</taxon>
        <taxon>Gunneridae</taxon>
        <taxon>Pentapetalae</taxon>
        <taxon>rosids</taxon>
        <taxon>malvids</taxon>
        <taxon>Sapindales</taxon>
        <taxon>Rutaceae</taxon>
        <taxon>Aurantioideae</taxon>
        <taxon>Citrus</taxon>
    </lineage>
</organism>
<dbReference type="InterPro" id="IPR054080">
    <property type="entry name" value="TPR1-like_2nd"/>
</dbReference>
<feature type="domain" description="CTLH" evidence="5">
    <location>
        <begin position="42"/>
        <end position="100"/>
    </location>
</feature>
<keyword evidence="2" id="KW-0677">Repeat</keyword>
<evidence type="ECO:0000313" key="6">
    <source>
        <dbReference type="EMBL" id="KDO61750.1"/>
    </source>
</evidence>
<feature type="compositionally biased region" description="Low complexity" evidence="4">
    <location>
        <begin position="376"/>
        <end position="395"/>
    </location>
</feature>
<dbReference type="PaxDb" id="2711-XP_006483374.1"/>
<dbReference type="EMBL" id="KK784923">
    <property type="protein sequence ID" value="KDO61750.1"/>
    <property type="molecule type" value="Genomic_DNA"/>
</dbReference>